<keyword evidence="3" id="KW-1185">Reference proteome</keyword>
<dbReference type="EMBL" id="CP098502">
    <property type="protein sequence ID" value="UTI65696.1"/>
    <property type="molecule type" value="Genomic_DNA"/>
</dbReference>
<accession>A0ABY5DVM1</accession>
<evidence type="ECO:0000313" key="3">
    <source>
        <dbReference type="Proteomes" id="UP001056035"/>
    </source>
</evidence>
<dbReference type="SUPFAM" id="SSF53335">
    <property type="entry name" value="S-adenosyl-L-methionine-dependent methyltransferases"/>
    <property type="match status" value="1"/>
</dbReference>
<dbReference type="Gene3D" id="3.40.50.150">
    <property type="entry name" value="Vaccinia Virus protein VP39"/>
    <property type="match status" value="1"/>
</dbReference>
<dbReference type="CDD" id="cd02440">
    <property type="entry name" value="AdoMet_MTases"/>
    <property type="match status" value="1"/>
</dbReference>
<dbReference type="InterPro" id="IPR029063">
    <property type="entry name" value="SAM-dependent_MTases_sf"/>
</dbReference>
<protein>
    <submittedName>
        <fullName evidence="2">Class I SAM-dependent methyltransferase</fullName>
    </submittedName>
</protein>
<dbReference type="Proteomes" id="UP001056035">
    <property type="component" value="Chromosome"/>
</dbReference>
<gene>
    <name evidence="2" type="ORF">NBH00_05655</name>
</gene>
<sequence length="230" mass="24515">MNLSGLVRGRLDGVSDVWKADHPWATLYDFVVEHERVGRLLWAGGIRSDIRLLYGAADEIGRLPPGSAVLDVPCGGGVALRGLGPGQDVRYVAADIAPAMIERTMSNAARRGLDQVEPAQADVEHLPFADATFDLVVSFTGLHCFPRPAAAIAEIARVLKPGGILTGSALLNDTGVLYEPMRVVGRAGGLLGPSGTRVELAHWLAQAGFPEPEIRTSGAMVYFRAARRRA</sequence>
<keyword evidence="2" id="KW-0489">Methyltransferase</keyword>
<proteinExistence type="predicted"/>
<dbReference type="RefSeq" id="WP_254572375.1">
    <property type="nucleotide sequence ID" value="NZ_CP098502.1"/>
</dbReference>
<organism evidence="2 3">
    <name type="scientific">Paraconexibacter antarcticus</name>
    <dbReference type="NCBI Taxonomy" id="2949664"/>
    <lineage>
        <taxon>Bacteria</taxon>
        <taxon>Bacillati</taxon>
        <taxon>Actinomycetota</taxon>
        <taxon>Thermoleophilia</taxon>
        <taxon>Solirubrobacterales</taxon>
        <taxon>Paraconexibacteraceae</taxon>
        <taxon>Paraconexibacter</taxon>
    </lineage>
</organism>
<name>A0ABY5DVM1_9ACTN</name>
<dbReference type="PANTHER" id="PTHR43591:SF109">
    <property type="entry name" value="METHYLTRANSFERASE TYPE 11 DOMAIN-CONTAINING PROTEIN"/>
    <property type="match status" value="1"/>
</dbReference>
<dbReference type="Pfam" id="PF08241">
    <property type="entry name" value="Methyltransf_11"/>
    <property type="match status" value="1"/>
</dbReference>
<reference evidence="2 3" key="1">
    <citation type="submission" date="2022-06" db="EMBL/GenBank/DDBJ databases">
        <title>Paraconexibacter antarcticus.</title>
        <authorList>
            <person name="Kim C.S."/>
        </authorList>
    </citation>
    <scope>NUCLEOTIDE SEQUENCE [LARGE SCALE GENOMIC DNA]</scope>
    <source>
        <strain evidence="2 3">02-257</strain>
    </source>
</reference>
<feature type="domain" description="Methyltransferase type 11" evidence="1">
    <location>
        <begin position="70"/>
        <end position="165"/>
    </location>
</feature>
<evidence type="ECO:0000313" key="2">
    <source>
        <dbReference type="EMBL" id="UTI65696.1"/>
    </source>
</evidence>
<keyword evidence="2" id="KW-0808">Transferase</keyword>
<dbReference type="InterPro" id="IPR013216">
    <property type="entry name" value="Methyltransf_11"/>
</dbReference>
<evidence type="ECO:0000259" key="1">
    <source>
        <dbReference type="Pfam" id="PF08241"/>
    </source>
</evidence>
<dbReference type="GO" id="GO:0008168">
    <property type="term" value="F:methyltransferase activity"/>
    <property type="evidence" value="ECO:0007669"/>
    <property type="project" value="UniProtKB-KW"/>
</dbReference>
<dbReference type="GO" id="GO:0032259">
    <property type="term" value="P:methylation"/>
    <property type="evidence" value="ECO:0007669"/>
    <property type="project" value="UniProtKB-KW"/>
</dbReference>
<dbReference type="PANTHER" id="PTHR43591">
    <property type="entry name" value="METHYLTRANSFERASE"/>
    <property type="match status" value="1"/>
</dbReference>